<dbReference type="AlphaFoldDB" id="A0A1V9ZTT4"/>
<dbReference type="InterPro" id="IPR000306">
    <property type="entry name" value="Znf_FYVE"/>
</dbReference>
<dbReference type="PANTHER" id="PTHR47794:SF1">
    <property type="entry name" value="VACUOLAR PROTEIN SORTING-ASSOCIATED PROTEIN 27"/>
    <property type="match status" value="1"/>
</dbReference>
<dbReference type="STRING" id="1202772.A0A1V9ZTT4"/>
<dbReference type="Pfam" id="PF01363">
    <property type="entry name" value="FYVE"/>
    <property type="match status" value="1"/>
</dbReference>
<evidence type="ECO:0000313" key="7">
    <source>
        <dbReference type="Proteomes" id="UP000243579"/>
    </source>
</evidence>
<sequence length="187" mass="20668">MELQEVLHRIARGDWTMVDAALDGSGGGVDGLGLGVLHWACLQRDVPPHVIVTILSRWPSAATVRTPAGVLPRQLATWRRCRQQVVDVLFAAHPEDTCSNQEEHKSTSVHKRAGLPPRWQEDAKCGLCFASFKPARRRHHCRNCGLSVCDVHALTRVPFPPAPRCQRLCDVCARTHAVYTALISANT</sequence>
<keyword evidence="1" id="KW-0479">Metal-binding</keyword>
<evidence type="ECO:0000259" key="5">
    <source>
        <dbReference type="PROSITE" id="PS50178"/>
    </source>
</evidence>
<organism evidence="6 7">
    <name type="scientific">Achlya hypogyna</name>
    <name type="common">Oomycete</name>
    <name type="synonym">Protoachlya hypogyna</name>
    <dbReference type="NCBI Taxonomy" id="1202772"/>
    <lineage>
        <taxon>Eukaryota</taxon>
        <taxon>Sar</taxon>
        <taxon>Stramenopiles</taxon>
        <taxon>Oomycota</taxon>
        <taxon>Saprolegniomycetes</taxon>
        <taxon>Saprolegniales</taxon>
        <taxon>Achlyaceae</taxon>
        <taxon>Achlya</taxon>
    </lineage>
</organism>
<comment type="caution">
    <text evidence="6">The sequence shown here is derived from an EMBL/GenBank/DDBJ whole genome shotgun (WGS) entry which is preliminary data.</text>
</comment>
<dbReference type="GO" id="GO:0008270">
    <property type="term" value="F:zinc ion binding"/>
    <property type="evidence" value="ECO:0007669"/>
    <property type="project" value="UniProtKB-KW"/>
</dbReference>
<reference evidence="6 7" key="1">
    <citation type="journal article" date="2014" name="Genome Biol. Evol.">
        <title>The secreted proteins of Achlya hypogyna and Thraustotheca clavata identify the ancestral oomycete secretome and reveal gene acquisitions by horizontal gene transfer.</title>
        <authorList>
            <person name="Misner I."/>
            <person name="Blouin N."/>
            <person name="Leonard G."/>
            <person name="Richards T.A."/>
            <person name="Lane C.E."/>
        </authorList>
    </citation>
    <scope>NUCLEOTIDE SEQUENCE [LARGE SCALE GENOMIC DNA]</scope>
    <source>
        <strain evidence="6 7">ATCC 48635</strain>
    </source>
</reference>
<dbReference type="GO" id="GO:0006623">
    <property type="term" value="P:protein targeting to vacuole"/>
    <property type="evidence" value="ECO:0007669"/>
    <property type="project" value="TreeGrafter"/>
</dbReference>
<proteinExistence type="predicted"/>
<dbReference type="PANTHER" id="PTHR47794">
    <property type="entry name" value="VACUOLAR PROTEIN SORTING-ASSOCIATED PROTEIN 27"/>
    <property type="match status" value="1"/>
</dbReference>
<dbReference type="OrthoDB" id="70570at2759"/>
<feature type="domain" description="FYVE-type" evidence="5">
    <location>
        <begin position="119"/>
        <end position="177"/>
    </location>
</feature>
<accession>A0A1V9ZTT4</accession>
<dbReference type="GO" id="GO:0043130">
    <property type="term" value="F:ubiquitin binding"/>
    <property type="evidence" value="ECO:0007669"/>
    <property type="project" value="TreeGrafter"/>
</dbReference>
<dbReference type="GO" id="GO:0043328">
    <property type="term" value="P:protein transport to vacuole involved in ubiquitin-dependent protein catabolic process via the multivesicular body sorting pathway"/>
    <property type="evidence" value="ECO:0007669"/>
    <property type="project" value="TreeGrafter"/>
</dbReference>
<evidence type="ECO:0000256" key="1">
    <source>
        <dbReference type="ARBA" id="ARBA00022723"/>
    </source>
</evidence>
<dbReference type="SMART" id="SM00064">
    <property type="entry name" value="FYVE"/>
    <property type="match status" value="1"/>
</dbReference>
<dbReference type="GO" id="GO:0032266">
    <property type="term" value="F:phosphatidylinositol-3-phosphate binding"/>
    <property type="evidence" value="ECO:0007669"/>
    <property type="project" value="TreeGrafter"/>
</dbReference>
<evidence type="ECO:0000256" key="3">
    <source>
        <dbReference type="ARBA" id="ARBA00022833"/>
    </source>
</evidence>
<evidence type="ECO:0000256" key="4">
    <source>
        <dbReference type="PROSITE-ProRule" id="PRU00091"/>
    </source>
</evidence>
<dbReference type="Proteomes" id="UP000243579">
    <property type="component" value="Unassembled WGS sequence"/>
</dbReference>
<evidence type="ECO:0000256" key="2">
    <source>
        <dbReference type="ARBA" id="ARBA00022771"/>
    </source>
</evidence>
<dbReference type="SUPFAM" id="SSF57903">
    <property type="entry name" value="FYVE/PHD zinc finger"/>
    <property type="match status" value="1"/>
</dbReference>
<gene>
    <name evidence="6" type="ORF">ACHHYP_01067</name>
</gene>
<keyword evidence="2 4" id="KW-0863">Zinc-finger</keyword>
<dbReference type="InterPro" id="IPR013083">
    <property type="entry name" value="Znf_RING/FYVE/PHD"/>
</dbReference>
<dbReference type="EMBL" id="JNBR01000008">
    <property type="protein sequence ID" value="OQS01399.1"/>
    <property type="molecule type" value="Genomic_DNA"/>
</dbReference>
<dbReference type="InterPro" id="IPR011011">
    <property type="entry name" value="Znf_FYVE_PHD"/>
</dbReference>
<dbReference type="GO" id="GO:0033565">
    <property type="term" value="C:ESCRT-0 complex"/>
    <property type="evidence" value="ECO:0007669"/>
    <property type="project" value="TreeGrafter"/>
</dbReference>
<dbReference type="Gene3D" id="3.30.40.10">
    <property type="entry name" value="Zinc/RING finger domain, C3HC4 (zinc finger)"/>
    <property type="match status" value="1"/>
</dbReference>
<name>A0A1V9ZTT4_ACHHY</name>
<dbReference type="InterPro" id="IPR017455">
    <property type="entry name" value="Znf_FYVE-rel"/>
</dbReference>
<evidence type="ECO:0000313" key="6">
    <source>
        <dbReference type="EMBL" id="OQS01399.1"/>
    </source>
</evidence>
<protein>
    <recommendedName>
        <fullName evidence="5">FYVE-type domain-containing protein</fullName>
    </recommendedName>
</protein>
<keyword evidence="3" id="KW-0862">Zinc</keyword>
<keyword evidence="7" id="KW-1185">Reference proteome</keyword>
<dbReference type="PROSITE" id="PS50178">
    <property type="entry name" value="ZF_FYVE"/>
    <property type="match status" value="1"/>
</dbReference>